<evidence type="ECO:0000256" key="4">
    <source>
        <dbReference type="ARBA" id="ARBA00022500"/>
    </source>
</evidence>
<dbReference type="InterPro" id="IPR005467">
    <property type="entry name" value="His_kinase_dom"/>
</dbReference>
<dbReference type="CDD" id="cd16916">
    <property type="entry name" value="HATPase_CheA-like"/>
    <property type="match status" value="1"/>
</dbReference>
<dbReference type="InterPro" id="IPR004105">
    <property type="entry name" value="CheA-like_dim"/>
</dbReference>
<accession>A0AA37SZW8</accession>
<evidence type="ECO:0000256" key="13">
    <source>
        <dbReference type="SAM" id="MobiDB-lite"/>
    </source>
</evidence>
<dbReference type="SMART" id="SM01231">
    <property type="entry name" value="H-kinase_dim"/>
    <property type="match status" value="1"/>
</dbReference>
<proteinExistence type="predicted"/>
<dbReference type="SUPFAM" id="SSF47384">
    <property type="entry name" value="Homodimeric domain of signal transducing histidine kinase"/>
    <property type="match status" value="1"/>
</dbReference>
<evidence type="ECO:0000256" key="9">
    <source>
        <dbReference type="ARBA" id="ARBA00022840"/>
    </source>
</evidence>
<feature type="compositionally biased region" description="Basic and acidic residues" evidence="13">
    <location>
        <begin position="199"/>
        <end position="210"/>
    </location>
</feature>
<dbReference type="Gene3D" id="1.20.120.160">
    <property type="entry name" value="HPT domain"/>
    <property type="match status" value="1"/>
</dbReference>
<dbReference type="InterPro" id="IPR051315">
    <property type="entry name" value="Bact_Chemotaxis_CheA"/>
</dbReference>
<dbReference type="GO" id="GO:0000155">
    <property type="term" value="F:phosphorelay sensor kinase activity"/>
    <property type="evidence" value="ECO:0007669"/>
    <property type="project" value="InterPro"/>
</dbReference>
<evidence type="ECO:0000256" key="10">
    <source>
        <dbReference type="ARBA" id="ARBA00023012"/>
    </source>
</evidence>
<dbReference type="InterPro" id="IPR036641">
    <property type="entry name" value="HPT_dom_sf"/>
</dbReference>
<dbReference type="RefSeq" id="WP_284217841.1">
    <property type="nucleotide sequence ID" value="NZ_BSOT01000006.1"/>
</dbReference>
<dbReference type="InterPro" id="IPR008207">
    <property type="entry name" value="Sig_transdc_His_kin_Hpt_dom"/>
</dbReference>
<name>A0AA37SZW8_9ALTE</name>
<dbReference type="GO" id="GO:0006935">
    <property type="term" value="P:chemotaxis"/>
    <property type="evidence" value="ECO:0007669"/>
    <property type="project" value="UniProtKB-KW"/>
</dbReference>
<dbReference type="PRINTS" id="PR00344">
    <property type="entry name" value="BCTRLSENSOR"/>
</dbReference>
<dbReference type="SUPFAM" id="SSF55874">
    <property type="entry name" value="ATPase domain of HSP90 chaperone/DNA topoisomerase II/histidine kinase"/>
    <property type="match status" value="1"/>
</dbReference>
<dbReference type="InterPro" id="IPR037006">
    <property type="entry name" value="CheA-like_homodim_sf"/>
</dbReference>
<comment type="caution">
    <text evidence="17">The sequence shown here is derived from an EMBL/GenBank/DDBJ whole genome shotgun (WGS) entry which is preliminary data.</text>
</comment>
<dbReference type="InterPro" id="IPR002545">
    <property type="entry name" value="CheW-lke_dom"/>
</dbReference>
<feature type="compositionally biased region" description="Low complexity" evidence="13">
    <location>
        <begin position="256"/>
        <end position="275"/>
    </location>
</feature>
<keyword evidence="5 12" id="KW-0597">Phosphoprotein</keyword>
<dbReference type="PANTHER" id="PTHR43395:SF10">
    <property type="entry name" value="CHEMOTAXIS PROTEIN CHEA"/>
    <property type="match status" value="1"/>
</dbReference>
<keyword evidence="7" id="KW-0547">Nucleotide-binding</keyword>
<feature type="region of interest" description="Disordered" evidence="13">
    <location>
        <begin position="183"/>
        <end position="299"/>
    </location>
</feature>
<dbReference type="PROSITE" id="PS50894">
    <property type="entry name" value="HPT"/>
    <property type="match status" value="1"/>
</dbReference>
<evidence type="ECO:0000259" key="15">
    <source>
        <dbReference type="PROSITE" id="PS50851"/>
    </source>
</evidence>
<keyword evidence="6" id="KW-0808">Transferase</keyword>
<feature type="compositionally biased region" description="Polar residues" evidence="13">
    <location>
        <begin position="244"/>
        <end position="254"/>
    </location>
</feature>
<feature type="domain" description="Histidine kinase" evidence="14">
    <location>
        <begin position="310"/>
        <end position="543"/>
    </location>
</feature>
<evidence type="ECO:0000256" key="11">
    <source>
        <dbReference type="ARBA" id="ARBA00035100"/>
    </source>
</evidence>
<dbReference type="SUPFAM" id="SSF50341">
    <property type="entry name" value="CheW-like"/>
    <property type="match status" value="1"/>
</dbReference>
<evidence type="ECO:0000256" key="12">
    <source>
        <dbReference type="PROSITE-ProRule" id="PRU00110"/>
    </source>
</evidence>
<dbReference type="Pfam" id="PF01584">
    <property type="entry name" value="CheW"/>
    <property type="match status" value="1"/>
</dbReference>
<feature type="domain" description="HPt" evidence="16">
    <location>
        <begin position="1"/>
        <end position="105"/>
    </location>
</feature>
<dbReference type="PANTHER" id="PTHR43395">
    <property type="entry name" value="SENSOR HISTIDINE KINASE CHEA"/>
    <property type="match status" value="1"/>
</dbReference>
<dbReference type="InterPro" id="IPR036097">
    <property type="entry name" value="HisK_dim/P_sf"/>
</dbReference>
<evidence type="ECO:0000259" key="16">
    <source>
        <dbReference type="PROSITE" id="PS50894"/>
    </source>
</evidence>
<comment type="function">
    <text evidence="11">Involved in the transmission of sensory signals from the chemoreceptors to the flagellar motors. CheA is autophosphorylated; it can transfer its phosphate group to either CheB or CheY.</text>
</comment>
<feature type="compositionally biased region" description="Basic and acidic residues" evidence="13">
    <location>
        <begin position="288"/>
        <end position="299"/>
    </location>
</feature>
<dbReference type="Pfam" id="PF02518">
    <property type="entry name" value="HATPase_c"/>
    <property type="match status" value="1"/>
</dbReference>
<feature type="domain" description="CheW-like" evidence="15">
    <location>
        <begin position="545"/>
        <end position="679"/>
    </location>
</feature>
<dbReference type="GO" id="GO:0005737">
    <property type="term" value="C:cytoplasm"/>
    <property type="evidence" value="ECO:0007669"/>
    <property type="project" value="InterPro"/>
</dbReference>
<dbReference type="InterPro" id="IPR036890">
    <property type="entry name" value="HATPase_C_sf"/>
</dbReference>
<dbReference type="Proteomes" id="UP001156601">
    <property type="component" value="Unassembled WGS sequence"/>
</dbReference>
<feature type="modified residue" description="Phosphohistidine" evidence="12">
    <location>
        <position position="48"/>
    </location>
</feature>
<keyword evidence="9" id="KW-0067">ATP-binding</keyword>
<dbReference type="PROSITE" id="PS50109">
    <property type="entry name" value="HIS_KIN"/>
    <property type="match status" value="1"/>
</dbReference>
<keyword evidence="10" id="KW-0902">Two-component regulatory system</keyword>
<reference evidence="17" key="2">
    <citation type="submission" date="2023-01" db="EMBL/GenBank/DDBJ databases">
        <title>Draft genome sequence of Agaribacter marinus strain NBRC 110023.</title>
        <authorList>
            <person name="Sun Q."/>
            <person name="Mori K."/>
        </authorList>
    </citation>
    <scope>NUCLEOTIDE SEQUENCE</scope>
    <source>
        <strain evidence="17">NBRC 110023</strain>
    </source>
</reference>
<evidence type="ECO:0000256" key="1">
    <source>
        <dbReference type="ARBA" id="ARBA00000085"/>
    </source>
</evidence>
<evidence type="ECO:0000313" key="18">
    <source>
        <dbReference type="Proteomes" id="UP001156601"/>
    </source>
</evidence>
<evidence type="ECO:0000256" key="5">
    <source>
        <dbReference type="ARBA" id="ARBA00022553"/>
    </source>
</evidence>
<dbReference type="AlphaFoldDB" id="A0AA37SZW8"/>
<evidence type="ECO:0000259" key="14">
    <source>
        <dbReference type="PROSITE" id="PS50109"/>
    </source>
</evidence>
<dbReference type="Gene3D" id="3.30.565.10">
    <property type="entry name" value="Histidine kinase-like ATPase, C-terminal domain"/>
    <property type="match status" value="1"/>
</dbReference>
<keyword evidence="4" id="KW-0145">Chemotaxis</keyword>
<dbReference type="SMART" id="SM00260">
    <property type="entry name" value="CheW"/>
    <property type="match status" value="1"/>
</dbReference>
<reference evidence="17" key="1">
    <citation type="journal article" date="2014" name="Int. J. Syst. Evol. Microbiol.">
        <title>Complete genome sequence of Corynebacterium casei LMG S-19264T (=DSM 44701T), isolated from a smear-ripened cheese.</title>
        <authorList>
            <consortium name="US DOE Joint Genome Institute (JGI-PGF)"/>
            <person name="Walter F."/>
            <person name="Albersmeier A."/>
            <person name="Kalinowski J."/>
            <person name="Ruckert C."/>
        </authorList>
    </citation>
    <scope>NUCLEOTIDE SEQUENCE</scope>
    <source>
        <strain evidence="17">NBRC 110023</strain>
    </source>
</reference>
<evidence type="ECO:0000313" key="17">
    <source>
        <dbReference type="EMBL" id="GLR71484.1"/>
    </source>
</evidence>
<dbReference type="InterPro" id="IPR036061">
    <property type="entry name" value="CheW-like_dom_sf"/>
</dbReference>
<evidence type="ECO:0000256" key="6">
    <source>
        <dbReference type="ARBA" id="ARBA00022679"/>
    </source>
</evidence>
<dbReference type="FunFam" id="3.30.565.10:FF:000016">
    <property type="entry name" value="Chemotaxis protein CheA, putative"/>
    <property type="match status" value="1"/>
</dbReference>
<sequence>MSVDMSQFFEVFFEESHEHLDEMERLLMNLSLDEPDIEDLNSIFRAAHSIKGGSGVFGFDALTGLTHVMENILDLARNQEITITKEIVDQLLITVDKLKVILECYQNEEDIDWSAIEKGTSALEALLKDSPIDSESGDTTPEEDEGFGLFESPVVAENGDETFGFFDTQEIEKKETAYGFFEDEDGTQNNAAPGNEQTPTDKDTSNDHGEAFGFFDEESSNDQVNSESKAPDEDGFGFFDAPTSDDSTPKNTESIKPATATPQSAASAPKQTTKTAVKKPKPKASKKPRTESKESSSIRVDTGKIDSIVNLVGELVITQSMIQILGKEVHGETEEKLDGAIGELSRNIREIQEAVMSMRMLPMSFAFNRFPRVVRDLADKLGKDINLVIEGGNTEIDKGLIEKLVDPLTHLIRNSIDHGIEMPDTRSAMGKSPQGTVILNAEQRGGSIIITITDDGAGLNREKILSKAIANGLVQSNDIPDNEVWPLIFEPGFSTAEAVTDVSGRGVGMDVVRRNIESIGGIVEIESHAGEGSVFSIRLPLTLAIVDGMCVSVGEQTFVIPLTNIVESMQPQAGQIKTIGNDHLLWVRDEYWPIIELHKMMSIGKAKTKPTDAIIVLVETSRKRFGILVDDLEGQQQVVIKSLERHYKRVPGVAGATIMGDGCVAMILDVESLSNEINIPTIQEVSGGN</sequence>
<keyword evidence="8" id="KW-0418">Kinase</keyword>
<evidence type="ECO:0000256" key="8">
    <source>
        <dbReference type="ARBA" id="ARBA00022777"/>
    </source>
</evidence>
<dbReference type="GO" id="GO:0005524">
    <property type="term" value="F:ATP binding"/>
    <property type="evidence" value="ECO:0007669"/>
    <property type="project" value="UniProtKB-KW"/>
</dbReference>
<dbReference type="Gene3D" id="2.30.30.40">
    <property type="entry name" value="SH3 Domains"/>
    <property type="match status" value="1"/>
</dbReference>
<evidence type="ECO:0000256" key="3">
    <source>
        <dbReference type="ARBA" id="ARBA00021495"/>
    </source>
</evidence>
<dbReference type="InterPro" id="IPR004358">
    <property type="entry name" value="Sig_transdc_His_kin-like_C"/>
</dbReference>
<dbReference type="CDD" id="cd00731">
    <property type="entry name" value="CheA_reg"/>
    <property type="match status" value="1"/>
</dbReference>
<dbReference type="Pfam" id="PF02895">
    <property type="entry name" value="H-kinase_dim"/>
    <property type="match status" value="1"/>
</dbReference>
<dbReference type="SMART" id="SM00073">
    <property type="entry name" value="HPT"/>
    <property type="match status" value="1"/>
</dbReference>
<dbReference type="SMART" id="SM00387">
    <property type="entry name" value="HATPase_c"/>
    <property type="match status" value="1"/>
</dbReference>
<dbReference type="EC" id="2.7.13.3" evidence="2"/>
<feature type="compositionally biased region" description="Basic residues" evidence="13">
    <location>
        <begin position="276"/>
        <end position="287"/>
    </location>
</feature>
<keyword evidence="18" id="KW-1185">Reference proteome</keyword>
<dbReference type="EMBL" id="BSOT01000006">
    <property type="protein sequence ID" value="GLR71484.1"/>
    <property type="molecule type" value="Genomic_DNA"/>
</dbReference>
<evidence type="ECO:0000256" key="2">
    <source>
        <dbReference type="ARBA" id="ARBA00012438"/>
    </source>
</evidence>
<dbReference type="Pfam" id="PF01627">
    <property type="entry name" value="Hpt"/>
    <property type="match status" value="1"/>
</dbReference>
<dbReference type="PROSITE" id="PS50851">
    <property type="entry name" value="CHEW"/>
    <property type="match status" value="1"/>
</dbReference>
<evidence type="ECO:0000256" key="7">
    <source>
        <dbReference type="ARBA" id="ARBA00022741"/>
    </source>
</evidence>
<dbReference type="FunFam" id="2.30.30.40:FF:000048">
    <property type="entry name" value="Chemotaxis protein CheA, putative"/>
    <property type="match status" value="1"/>
</dbReference>
<comment type="catalytic activity">
    <reaction evidence="1">
        <text>ATP + protein L-histidine = ADP + protein N-phospho-L-histidine.</text>
        <dbReference type="EC" id="2.7.13.3"/>
    </reaction>
</comment>
<feature type="compositionally biased region" description="Polar residues" evidence="13">
    <location>
        <begin position="187"/>
        <end position="198"/>
    </location>
</feature>
<protein>
    <recommendedName>
        <fullName evidence="3">Chemotaxis protein CheA</fullName>
        <ecNumber evidence="2">2.7.13.3</ecNumber>
    </recommendedName>
</protein>
<dbReference type="InterPro" id="IPR003594">
    <property type="entry name" value="HATPase_dom"/>
</dbReference>
<organism evidence="17 18">
    <name type="scientific">Agaribacter marinus</name>
    <dbReference type="NCBI Taxonomy" id="1431249"/>
    <lineage>
        <taxon>Bacteria</taxon>
        <taxon>Pseudomonadati</taxon>
        <taxon>Pseudomonadota</taxon>
        <taxon>Gammaproteobacteria</taxon>
        <taxon>Alteromonadales</taxon>
        <taxon>Alteromonadaceae</taxon>
        <taxon>Agaribacter</taxon>
    </lineage>
</organism>
<dbReference type="CDD" id="cd00088">
    <property type="entry name" value="HPT"/>
    <property type="match status" value="1"/>
</dbReference>
<dbReference type="SUPFAM" id="SSF47226">
    <property type="entry name" value="Histidine-containing phosphotransfer domain, HPT domain"/>
    <property type="match status" value="1"/>
</dbReference>
<gene>
    <name evidence="17" type="primary">cheA</name>
    <name evidence="17" type="ORF">GCM10007852_23920</name>
</gene>
<dbReference type="Gene3D" id="1.10.287.560">
    <property type="entry name" value="Histidine kinase CheA-like, homodimeric domain"/>
    <property type="match status" value="1"/>
</dbReference>